<keyword evidence="2" id="KW-1185">Reference proteome</keyword>
<dbReference type="AlphaFoldDB" id="A0A915E850"/>
<dbReference type="Proteomes" id="UP000887574">
    <property type="component" value="Unplaced"/>
</dbReference>
<dbReference type="WBParaSite" id="jg3857">
    <property type="protein sequence ID" value="jg3857"/>
    <property type="gene ID" value="jg3857"/>
</dbReference>
<evidence type="ECO:0000313" key="2">
    <source>
        <dbReference type="Proteomes" id="UP000887574"/>
    </source>
</evidence>
<name>A0A915E850_9BILA</name>
<feature type="chain" id="PRO_5037297980" evidence="1">
    <location>
        <begin position="24"/>
        <end position="83"/>
    </location>
</feature>
<evidence type="ECO:0000313" key="3">
    <source>
        <dbReference type="WBParaSite" id="jg3857"/>
    </source>
</evidence>
<protein>
    <submittedName>
        <fullName evidence="3">Uncharacterized protein</fullName>
    </submittedName>
</protein>
<evidence type="ECO:0000256" key="1">
    <source>
        <dbReference type="SAM" id="SignalP"/>
    </source>
</evidence>
<keyword evidence="1" id="KW-0732">Signal</keyword>
<feature type="signal peptide" evidence="1">
    <location>
        <begin position="1"/>
        <end position="23"/>
    </location>
</feature>
<proteinExistence type="predicted"/>
<reference evidence="3" key="1">
    <citation type="submission" date="2022-11" db="UniProtKB">
        <authorList>
            <consortium name="WormBaseParasite"/>
        </authorList>
    </citation>
    <scope>IDENTIFICATION</scope>
</reference>
<sequence>MFAASKSFLICLLVNFLLAAVLANVEGIDTAAAAHLDSSTRSLGVGPSELGKTRARRVRGVLKGAALGAIAGGAGAAIMKQGK</sequence>
<accession>A0A915E850</accession>
<organism evidence="2 3">
    <name type="scientific">Ditylenchus dipsaci</name>
    <dbReference type="NCBI Taxonomy" id="166011"/>
    <lineage>
        <taxon>Eukaryota</taxon>
        <taxon>Metazoa</taxon>
        <taxon>Ecdysozoa</taxon>
        <taxon>Nematoda</taxon>
        <taxon>Chromadorea</taxon>
        <taxon>Rhabditida</taxon>
        <taxon>Tylenchina</taxon>
        <taxon>Tylenchomorpha</taxon>
        <taxon>Sphaerularioidea</taxon>
        <taxon>Anguinidae</taxon>
        <taxon>Anguininae</taxon>
        <taxon>Ditylenchus</taxon>
    </lineage>
</organism>